<dbReference type="EMBL" id="JACHHH010000004">
    <property type="protein sequence ID" value="MBB6041142.1"/>
    <property type="molecule type" value="Genomic_DNA"/>
</dbReference>
<protein>
    <submittedName>
        <fullName evidence="2">Phosphate/sulfate permease</fullName>
    </submittedName>
</protein>
<dbReference type="AlphaFoldDB" id="A0A7W9SFM8"/>
<keyword evidence="1" id="KW-0472">Membrane</keyword>
<accession>A0A7W9SFM8</accession>
<dbReference type="EMBL" id="JABZRA010000009">
    <property type="protein sequence ID" value="MBF1272064.1"/>
    <property type="molecule type" value="Genomic_DNA"/>
</dbReference>
<comment type="caution">
    <text evidence="2">The sequence shown here is derived from an EMBL/GenBank/DDBJ whole genome shotgun (WGS) entry which is preliminary data.</text>
</comment>
<evidence type="ECO:0000313" key="5">
    <source>
        <dbReference type="Proteomes" id="UP000522163"/>
    </source>
</evidence>
<evidence type="ECO:0000256" key="1">
    <source>
        <dbReference type="SAM" id="Phobius"/>
    </source>
</evidence>
<gene>
    <name evidence="2" type="ORF">HNQ46_001114</name>
    <name evidence="3" type="ORF">HXM90_01390</name>
    <name evidence="4" type="ORF">HXM91_04635</name>
</gene>
<feature type="transmembrane region" description="Helical" evidence="1">
    <location>
        <begin position="32"/>
        <end position="49"/>
    </location>
</feature>
<reference evidence="3" key="1">
    <citation type="submission" date="2020-04" db="EMBL/GenBank/DDBJ databases">
        <title>Deep metagenomics examines the oral microbiome during advanced dental caries in children, revealing novel taxa and co-occurrences with host molecules.</title>
        <authorList>
            <person name="Baker J.L."/>
            <person name="Morton J.T."/>
            <person name="Dinis M."/>
            <person name="Alvarez R."/>
            <person name="Tran N.C."/>
            <person name="Knight R."/>
            <person name="Edlund A."/>
        </authorList>
    </citation>
    <scope>NUCLEOTIDE SEQUENCE</scope>
    <source>
        <strain evidence="3">JCVI_38_bin.19</strain>
        <strain evidence="4">JCVI_48_bin.5</strain>
    </source>
</reference>
<dbReference type="Proteomes" id="UP000775770">
    <property type="component" value="Unassembled WGS sequence"/>
</dbReference>
<dbReference type="Proteomes" id="UP000522163">
    <property type="component" value="Unassembled WGS sequence"/>
</dbReference>
<evidence type="ECO:0000313" key="4">
    <source>
        <dbReference type="EMBL" id="MBF1305124.1"/>
    </source>
</evidence>
<name>A0A7W9SFM8_9FIRM</name>
<dbReference type="EMBL" id="JABZRB010000102">
    <property type="protein sequence ID" value="MBF1305124.1"/>
    <property type="molecule type" value="Genomic_DNA"/>
</dbReference>
<keyword evidence="1" id="KW-0812">Transmembrane</keyword>
<dbReference type="GeneID" id="85014660"/>
<proteinExistence type="predicted"/>
<sequence>MTRLDDMILATKIRGEKALDRFFHEENGDTNFISMLILIAVAVFLASAFKTVGKNILELVGQKVTTFINSTAN</sequence>
<dbReference type="RefSeq" id="WP_007158123.1">
    <property type="nucleotide sequence ID" value="NZ_CAUQIH010000034.1"/>
</dbReference>
<evidence type="ECO:0000313" key="3">
    <source>
        <dbReference type="EMBL" id="MBF1272064.1"/>
    </source>
</evidence>
<reference evidence="2 5" key="2">
    <citation type="submission" date="2020-08" db="EMBL/GenBank/DDBJ databases">
        <title>Genomic Encyclopedia of Type Strains, Phase IV (KMG-IV): sequencing the most valuable type-strain genomes for metagenomic binning, comparative biology and taxonomic classification.</title>
        <authorList>
            <person name="Goeker M."/>
        </authorList>
    </citation>
    <scope>NUCLEOTIDE SEQUENCE [LARGE SCALE GENOMIC DNA]</scope>
    <source>
        <strain evidence="2 5">DSM 17245</strain>
    </source>
</reference>
<organism evidence="2 5">
    <name type="scientific">Oribacterium sinus</name>
    <dbReference type="NCBI Taxonomy" id="237576"/>
    <lineage>
        <taxon>Bacteria</taxon>
        <taxon>Bacillati</taxon>
        <taxon>Bacillota</taxon>
        <taxon>Clostridia</taxon>
        <taxon>Lachnospirales</taxon>
        <taxon>Lachnospiraceae</taxon>
        <taxon>Oribacterium</taxon>
    </lineage>
</organism>
<keyword evidence="1" id="KW-1133">Transmembrane helix</keyword>
<evidence type="ECO:0000313" key="2">
    <source>
        <dbReference type="EMBL" id="MBB6041142.1"/>
    </source>
</evidence>
<dbReference type="Proteomes" id="UP000780721">
    <property type="component" value="Unassembled WGS sequence"/>
</dbReference>